<keyword evidence="3" id="KW-1185">Reference proteome</keyword>
<dbReference type="EMBL" id="BRXZ01001628">
    <property type="protein sequence ID" value="GMH75488.1"/>
    <property type="molecule type" value="Genomic_DNA"/>
</dbReference>
<proteinExistence type="predicted"/>
<protein>
    <submittedName>
        <fullName evidence="2">Uncharacterized protein</fullName>
    </submittedName>
</protein>
<name>A0A9W7AUS2_9STRA</name>
<sequence length="106" mass="11442">MKESPSVGDMDSLLSSSLTLPQLVKARDNPPVRDDPMLAKKKRMAKAAKKEEDQMAALADSIMSPSTLDALSVSKSHIKGSKEYQSVNDLLSEVSYPPSGLLPPPF</sequence>
<evidence type="ECO:0000313" key="2">
    <source>
        <dbReference type="EMBL" id="GMH75488.1"/>
    </source>
</evidence>
<evidence type="ECO:0000313" key="3">
    <source>
        <dbReference type="Proteomes" id="UP001165082"/>
    </source>
</evidence>
<comment type="caution">
    <text evidence="2">The sequence shown here is derived from an EMBL/GenBank/DDBJ whole genome shotgun (WGS) entry which is preliminary data.</text>
</comment>
<reference evidence="2" key="1">
    <citation type="submission" date="2022-07" db="EMBL/GenBank/DDBJ databases">
        <title>Genome analysis of Parmales, a sister group of diatoms, reveals the evolutionary specialization of diatoms from phago-mixotrophs to photoautotrophs.</title>
        <authorList>
            <person name="Ban H."/>
            <person name="Sato S."/>
            <person name="Yoshikawa S."/>
            <person name="Kazumasa Y."/>
            <person name="Nakamura Y."/>
            <person name="Ichinomiya M."/>
            <person name="Saitoh K."/>
            <person name="Sato N."/>
            <person name="Blanc-Mathieu R."/>
            <person name="Endo H."/>
            <person name="Kuwata A."/>
            <person name="Ogata H."/>
        </authorList>
    </citation>
    <scope>NUCLEOTIDE SEQUENCE</scope>
</reference>
<evidence type="ECO:0000256" key="1">
    <source>
        <dbReference type="SAM" id="MobiDB-lite"/>
    </source>
</evidence>
<feature type="region of interest" description="Disordered" evidence="1">
    <location>
        <begin position="19"/>
        <end position="38"/>
    </location>
</feature>
<organism evidence="2 3">
    <name type="scientific">Triparma retinervis</name>
    <dbReference type="NCBI Taxonomy" id="2557542"/>
    <lineage>
        <taxon>Eukaryota</taxon>
        <taxon>Sar</taxon>
        <taxon>Stramenopiles</taxon>
        <taxon>Ochrophyta</taxon>
        <taxon>Bolidophyceae</taxon>
        <taxon>Parmales</taxon>
        <taxon>Triparmaceae</taxon>
        <taxon>Triparma</taxon>
    </lineage>
</organism>
<gene>
    <name evidence="2" type="ORF">TrRE_jg10422</name>
</gene>
<dbReference type="Proteomes" id="UP001165082">
    <property type="component" value="Unassembled WGS sequence"/>
</dbReference>
<accession>A0A9W7AUS2</accession>
<dbReference type="AlphaFoldDB" id="A0A9W7AUS2"/>
<feature type="compositionally biased region" description="Basic and acidic residues" evidence="1">
    <location>
        <begin position="25"/>
        <end position="38"/>
    </location>
</feature>